<dbReference type="Pfam" id="PF13490">
    <property type="entry name" value="zf-HC2"/>
    <property type="match status" value="1"/>
</dbReference>
<dbReference type="AlphaFoldDB" id="A0A0F2T7Q6"/>
<keyword evidence="6" id="KW-1185">Reference proteome</keyword>
<evidence type="ECO:0000256" key="1">
    <source>
        <dbReference type="ARBA" id="ARBA00023015"/>
    </source>
</evidence>
<evidence type="ECO:0000313" key="6">
    <source>
        <dbReference type="Proteomes" id="UP000033699"/>
    </source>
</evidence>
<sequence length="246" mass="24702">MTDRPDRPDPGDARHLDAGAYVLGLLEPAESAAFEQHLAGCDDCAEQVRELAPVEPLLAEYAASARAAGREPADPVPQPGGQLLDRLVAEVTAGRRRGRVRRLVLALAATALVALGPVVTAAVVTGGSAPGVVAVAERFSATDPATGAKATVGLGGAAWGSQVSLQLSGVQGPLTCRLVAVPQAGHGPEQTVTSWTVPAGGYGSTGSPDALHTSGGTGLQPGEIDHFEVRVQGSGTLLVAVPAHAG</sequence>
<evidence type="ECO:0000313" key="5">
    <source>
        <dbReference type="EMBL" id="KJS59243.1"/>
    </source>
</evidence>
<proteinExistence type="predicted"/>
<feature type="transmembrane region" description="Helical" evidence="3">
    <location>
        <begin position="103"/>
        <end position="124"/>
    </location>
</feature>
<dbReference type="InterPro" id="IPR041916">
    <property type="entry name" value="Anti_sigma_zinc_sf"/>
</dbReference>
<dbReference type="PATRIC" id="fig|359131.3.peg.7058"/>
<organism evidence="5 6">
    <name type="scientific">Streptomyces rubellomurinus (strain ATCC 31215)</name>
    <dbReference type="NCBI Taxonomy" id="359131"/>
    <lineage>
        <taxon>Bacteria</taxon>
        <taxon>Bacillati</taxon>
        <taxon>Actinomycetota</taxon>
        <taxon>Actinomycetes</taxon>
        <taxon>Kitasatosporales</taxon>
        <taxon>Streptomycetaceae</taxon>
        <taxon>Streptomyces</taxon>
    </lineage>
</organism>
<name>A0A0F2T7Q6_STRR3</name>
<evidence type="ECO:0000259" key="4">
    <source>
        <dbReference type="Pfam" id="PF13490"/>
    </source>
</evidence>
<reference evidence="5 6" key="1">
    <citation type="submission" date="2015-02" db="EMBL/GenBank/DDBJ databases">
        <authorList>
            <person name="Ju K.-S."/>
            <person name="Doroghazi J.R."/>
            <person name="Metcalf W."/>
        </authorList>
    </citation>
    <scope>NUCLEOTIDE SEQUENCE [LARGE SCALE GENOMIC DNA]</scope>
    <source>
        <strain evidence="5 6">ATCC 31215</strain>
    </source>
</reference>
<dbReference type="Proteomes" id="UP000033699">
    <property type="component" value="Unassembled WGS sequence"/>
</dbReference>
<comment type="caution">
    <text evidence="5">The sequence shown here is derived from an EMBL/GenBank/DDBJ whole genome shotgun (WGS) entry which is preliminary data.</text>
</comment>
<keyword evidence="3" id="KW-1133">Transmembrane helix</keyword>
<dbReference type="RefSeq" id="WP_045701985.1">
    <property type="nucleotide sequence ID" value="NZ_JZKH01000075.1"/>
</dbReference>
<keyword evidence="1" id="KW-0805">Transcription regulation</keyword>
<feature type="domain" description="Putative zinc-finger" evidence="4">
    <location>
        <begin position="19"/>
        <end position="45"/>
    </location>
</feature>
<keyword evidence="3" id="KW-0812">Transmembrane</keyword>
<evidence type="ECO:0000256" key="2">
    <source>
        <dbReference type="ARBA" id="ARBA00023163"/>
    </source>
</evidence>
<protein>
    <recommendedName>
        <fullName evidence="4">Putative zinc-finger domain-containing protein</fullName>
    </recommendedName>
</protein>
<evidence type="ECO:0000256" key="3">
    <source>
        <dbReference type="SAM" id="Phobius"/>
    </source>
</evidence>
<gene>
    <name evidence="5" type="ORF">VM95_28480</name>
</gene>
<dbReference type="EMBL" id="JZKH01000075">
    <property type="protein sequence ID" value="KJS59243.1"/>
    <property type="molecule type" value="Genomic_DNA"/>
</dbReference>
<dbReference type="Gene3D" id="1.10.10.1320">
    <property type="entry name" value="Anti-sigma factor, zinc-finger domain"/>
    <property type="match status" value="1"/>
</dbReference>
<accession>A0A0F2T7Q6</accession>
<keyword evidence="3" id="KW-0472">Membrane</keyword>
<keyword evidence="2" id="KW-0804">Transcription</keyword>
<dbReference type="InterPro" id="IPR027383">
    <property type="entry name" value="Znf_put"/>
</dbReference>